<name>A0A1J9RQA1_9PEZI</name>
<keyword evidence="2" id="KW-0274">FAD</keyword>
<dbReference type="EMBL" id="MNUE01000067">
    <property type="protein sequence ID" value="OJD30076.1"/>
    <property type="molecule type" value="Genomic_DNA"/>
</dbReference>
<dbReference type="RefSeq" id="XP_020126336.1">
    <property type="nucleotide sequence ID" value="XM_020278357.1"/>
</dbReference>
<evidence type="ECO:0000256" key="1">
    <source>
        <dbReference type="ARBA" id="ARBA00022630"/>
    </source>
</evidence>
<organism evidence="5 6">
    <name type="scientific">Diplodia corticola</name>
    <dbReference type="NCBI Taxonomy" id="236234"/>
    <lineage>
        <taxon>Eukaryota</taxon>
        <taxon>Fungi</taxon>
        <taxon>Dikarya</taxon>
        <taxon>Ascomycota</taxon>
        <taxon>Pezizomycotina</taxon>
        <taxon>Dothideomycetes</taxon>
        <taxon>Dothideomycetes incertae sedis</taxon>
        <taxon>Botryosphaeriales</taxon>
        <taxon>Botryosphaeriaceae</taxon>
        <taxon>Diplodia</taxon>
    </lineage>
</organism>
<dbReference type="AlphaFoldDB" id="A0A1J9RQA1"/>
<dbReference type="SUPFAM" id="SSF51905">
    <property type="entry name" value="FAD/NAD(P)-binding domain"/>
    <property type="match status" value="2"/>
</dbReference>
<dbReference type="InterPro" id="IPR036188">
    <property type="entry name" value="FAD/NAD-bd_sf"/>
</dbReference>
<keyword evidence="4" id="KW-0472">Membrane</keyword>
<evidence type="ECO:0000256" key="4">
    <source>
        <dbReference type="SAM" id="Phobius"/>
    </source>
</evidence>
<dbReference type="GO" id="GO:0004497">
    <property type="term" value="F:monooxygenase activity"/>
    <property type="evidence" value="ECO:0007669"/>
    <property type="project" value="UniProtKB-KW"/>
</dbReference>
<accession>A0A1J9RQA1</accession>
<keyword evidence="5" id="KW-0503">Monooxygenase</keyword>
<proteinExistence type="predicted"/>
<protein>
    <submittedName>
        <fullName evidence="5">Flavin-binding monooxygenase-like protein</fullName>
    </submittedName>
</protein>
<keyword evidence="1" id="KW-0285">Flavoprotein</keyword>
<feature type="transmembrane region" description="Helical" evidence="4">
    <location>
        <begin position="721"/>
        <end position="741"/>
    </location>
</feature>
<evidence type="ECO:0000256" key="3">
    <source>
        <dbReference type="ARBA" id="ARBA00023002"/>
    </source>
</evidence>
<dbReference type="Pfam" id="PF13738">
    <property type="entry name" value="Pyr_redox_3"/>
    <property type="match status" value="1"/>
</dbReference>
<gene>
    <name evidence="5" type="ORF">BKCO1_6700042</name>
</gene>
<dbReference type="PANTHER" id="PTHR23023">
    <property type="entry name" value="DIMETHYLANILINE MONOOXYGENASE"/>
    <property type="match status" value="1"/>
</dbReference>
<keyword evidence="3" id="KW-0560">Oxidoreductase</keyword>
<evidence type="ECO:0000313" key="5">
    <source>
        <dbReference type="EMBL" id="OJD30076.1"/>
    </source>
</evidence>
<dbReference type="Gene3D" id="3.50.50.60">
    <property type="entry name" value="FAD/NAD(P)-binding domain"/>
    <property type="match status" value="1"/>
</dbReference>
<keyword evidence="6" id="KW-1185">Reference proteome</keyword>
<dbReference type="OrthoDB" id="2915840at2759"/>
<dbReference type="STRING" id="236234.A0A1J9RQA1"/>
<dbReference type="InterPro" id="IPR050346">
    <property type="entry name" value="FMO-like"/>
</dbReference>
<reference evidence="5 6" key="1">
    <citation type="submission" date="2016-10" db="EMBL/GenBank/DDBJ databases">
        <title>Proteomics and genomics reveal pathogen-plant mechanisms compatible with a hemibiotrophic lifestyle of Diplodia corticola.</title>
        <authorList>
            <person name="Fernandes I."/>
            <person name="De Jonge R."/>
            <person name="Van De Peer Y."/>
            <person name="Devreese B."/>
            <person name="Alves A."/>
            <person name="Esteves A.C."/>
        </authorList>
    </citation>
    <scope>NUCLEOTIDE SEQUENCE [LARGE SCALE GENOMIC DNA]</scope>
    <source>
        <strain evidence="5 6">CBS 112549</strain>
    </source>
</reference>
<evidence type="ECO:0000313" key="6">
    <source>
        <dbReference type="Proteomes" id="UP000183809"/>
    </source>
</evidence>
<sequence>MTMEKADMVIVGAGFAGLAMARTYLKLNPDVNLLILDAGTSIGGVWAADRLYPHLRTISQLGHFEYSDFPMTGRRYGVAEGEHMKGEVMQQYLQDYADAFDLTRRTRLDVVVREAEDKGAAGWLLTTTATTDESTNEPTTHQILASILVVATGLTSTPSMPSFPGQSHFGSPVLHSRDFGRHASSILNPSPSPSRPRTIAVLSGNKSACDVVYAACSSSPSSSPSSPPPTTIHWLLRATGHGPCWMAPPRTAPPADALVEELITTRFNTWLASPCIWGAADGFGAVRRVVNRTAWGRGVVRRGARGAEEGLVRRNYGGGGDGDDVGGKEVAKLRPWGEMWWIGTGRGLLNYGRPCLLDYVRAGRVRVHVADVEGLGPGGVVRLSDGEELAGVDALVCCTGWEVEPSVRFVRRRRSKSSGSSSGSDGGDDVVVDDMAAELGLPHAYDPAVDDDPRRAALVARADEEILTSLPLLRDQPAPATCPPRHLARQSDAVKAAVARRKAEEPHALDTPRARASAYTLYRFMVPPSRGRCGAPRRTIAFIGQARTASTALISQAQALWLSAYFMGRLPHLSNSNDDDHDEHDDIEYDAVLHARQTRFRYPLGFGPRIPDFTSDALPYMDLLLHELGLRRWRKRWTFSFSSSSLFSFSFSVPNLWREVFEWYGPVDYRGLVEEWAGKEGVPVLEDGGVVDGGGVAGGARGGRRKGETAVLPPSMMTGGFFLVTAVLGAVAAAAGVWVGVGRRES</sequence>
<keyword evidence="4" id="KW-1133">Transmembrane helix</keyword>
<dbReference type="GeneID" id="31018618"/>
<dbReference type="Proteomes" id="UP000183809">
    <property type="component" value="Unassembled WGS sequence"/>
</dbReference>
<keyword evidence="4" id="KW-0812">Transmembrane</keyword>
<comment type="caution">
    <text evidence="5">The sequence shown here is derived from an EMBL/GenBank/DDBJ whole genome shotgun (WGS) entry which is preliminary data.</text>
</comment>
<evidence type="ECO:0000256" key="2">
    <source>
        <dbReference type="ARBA" id="ARBA00022827"/>
    </source>
</evidence>